<feature type="chain" id="PRO_5002734401" evidence="1">
    <location>
        <begin position="26"/>
        <end position="154"/>
    </location>
</feature>
<dbReference type="HOGENOM" id="CLU_141494_0_0_10"/>
<evidence type="ECO:0000256" key="1">
    <source>
        <dbReference type="SAM" id="SignalP"/>
    </source>
</evidence>
<evidence type="ECO:0000313" key="3">
    <source>
        <dbReference type="Proteomes" id="UP000002945"/>
    </source>
</evidence>
<organism evidence="2 3">
    <name type="scientific">Kordia algicida OT-1</name>
    <dbReference type="NCBI Taxonomy" id="391587"/>
    <lineage>
        <taxon>Bacteria</taxon>
        <taxon>Pseudomonadati</taxon>
        <taxon>Bacteroidota</taxon>
        <taxon>Flavobacteriia</taxon>
        <taxon>Flavobacteriales</taxon>
        <taxon>Flavobacteriaceae</taxon>
        <taxon>Kordia</taxon>
    </lineage>
</organism>
<gene>
    <name evidence="2" type="ORF">KAOT1_10866</name>
</gene>
<dbReference type="Proteomes" id="UP000002945">
    <property type="component" value="Unassembled WGS sequence"/>
</dbReference>
<feature type="signal peptide" evidence="1">
    <location>
        <begin position="1"/>
        <end position="25"/>
    </location>
</feature>
<proteinExistence type="predicted"/>
<keyword evidence="1" id="KW-0732">Signal</keyword>
<dbReference type="eggNOG" id="ENOG5032XTZ">
    <property type="taxonomic scope" value="Bacteria"/>
</dbReference>
<dbReference type="AlphaFoldDB" id="A9E2Q6"/>
<accession>A9E2Q6</accession>
<dbReference type="RefSeq" id="WP_007094726.1">
    <property type="nucleotide sequence ID" value="NZ_CP142125.1"/>
</dbReference>
<keyword evidence="3" id="KW-1185">Reference proteome</keyword>
<reference evidence="2 3" key="1">
    <citation type="journal article" date="2011" name="J. Bacteriol.">
        <title>Genome sequence of the algicidal bacterium Kordia algicida OT-1.</title>
        <authorList>
            <person name="Lee H.S."/>
            <person name="Kang S.G."/>
            <person name="Kwon K.K."/>
            <person name="Lee J.H."/>
            <person name="Kim S.J."/>
        </authorList>
    </citation>
    <scope>NUCLEOTIDE SEQUENCE [LARGE SCALE GENOMIC DNA]</scope>
    <source>
        <strain evidence="2 3">OT-1</strain>
    </source>
</reference>
<name>A9E2Q6_9FLAO</name>
<comment type="caution">
    <text evidence="2">The sequence shown here is derived from an EMBL/GenBank/DDBJ whole genome shotgun (WGS) entry which is preliminary data.</text>
</comment>
<dbReference type="PROSITE" id="PS51257">
    <property type="entry name" value="PROKAR_LIPOPROTEIN"/>
    <property type="match status" value="1"/>
</dbReference>
<sequence length="154" mass="17656">MKTRFYAVYLSVVALLLVSSCTSLRAPVFDQYSYQKGTELKVDATRLMDKATMQYVSQTEAIEHLEGELAKMLEYQKNRPNNQISYAMWKMMANPDKKFIAGFLKRWKEEGKLSSFFINEAKGQVVEALDLILQYEGKKDPAAEKRLQGLLGLQ</sequence>
<evidence type="ECO:0000313" key="2">
    <source>
        <dbReference type="EMBL" id="EDP95419.1"/>
    </source>
</evidence>
<dbReference type="OrthoDB" id="794867at2"/>
<protein>
    <submittedName>
        <fullName evidence="2">Uncharacterized protein</fullName>
    </submittedName>
</protein>
<dbReference type="STRING" id="391587.KAOT1_10866"/>
<dbReference type="EMBL" id="ABIB01000008">
    <property type="protein sequence ID" value="EDP95419.1"/>
    <property type="molecule type" value="Genomic_DNA"/>
</dbReference>